<dbReference type="InterPro" id="IPR050471">
    <property type="entry name" value="AB_hydrolase"/>
</dbReference>
<organism evidence="2 3">
    <name type="scientific">Lipingzhangella halophila</name>
    <dbReference type="NCBI Taxonomy" id="1783352"/>
    <lineage>
        <taxon>Bacteria</taxon>
        <taxon>Bacillati</taxon>
        <taxon>Actinomycetota</taxon>
        <taxon>Actinomycetes</taxon>
        <taxon>Streptosporangiales</taxon>
        <taxon>Nocardiopsidaceae</taxon>
        <taxon>Lipingzhangella</taxon>
    </lineage>
</organism>
<gene>
    <name evidence="2" type="ORF">F4561_002473</name>
</gene>
<dbReference type="EMBL" id="JACHJT010000001">
    <property type="protein sequence ID" value="MBB4931653.1"/>
    <property type="molecule type" value="Genomic_DNA"/>
</dbReference>
<dbReference type="RefSeq" id="WP_184578146.1">
    <property type="nucleotide sequence ID" value="NZ_JACHJT010000001.1"/>
</dbReference>
<reference evidence="2 3" key="1">
    <citation type="submission" date="2020-08" db="EMBL/GenBank/DDBJ databases">
        <title>Sequencing the genomes of 1000 actinobacteria strains.</title>
        <authorList>
            <person name="Klenk H.-P."/>
        </authorList>
    </citation>
    <scope>NUCLEOTIDE SEQUENCE [LARGE SCALE GENOMIC DNA]</scope>
    <source>
        <strain evidence="2 3">DSM 102030</strain>
    </source>
</reference>
<evidence type="ECO:0000259" key="1">
    <source>
        <dbReference type="Pfam" id="PF00561"/>
    </source>
</evidence>
<proteinExistence type="predicted"/>
<dbReference type="SUPFAM" id="SSF53474">
    <property type="entry name" value="alpha/beta-Hydrolases"/>
    <property type="match status" value="1"/>
</dbReference>
<dbReference type="GO" id="GO:0003824">
    <property type="term" value="F:catalytic activity"/>
    <property type="evidence" value="ECO:0007669"/>
    <property type="project" value="UniProtKB-ARBA"/>
</dbReference>
<dbReference type="AlphaFoldDB" id="A0A7W7RGN5"/>
<dbReference type="Pfam" id="PF00561">
    <property type="entry name" value="Abhydrolase_1"/>
    <property type="match status" value="1"/>
</dbReference>
<keyword evidence="3" id="KW-1185">Reference proteome</keyword>
<evidence type="ECO:0000313" key="2">
    <source>
        <dbReference type="EMBL" id="MBB4931653.1"/>
    </source>
</evidence>
<feature type="domain" description="AB hydrolase-1" evidence="1">
    <location>
        <begin position="32"/>
        <end position="278"/>
    </location>
</feature>
<name>A0A7W7RGN5_9ACTN</name>
<dbReference type="PANTHER" id="PTHR43433">
    <property type="entry name" value="HYDROLASE, ALPHA/BETA FOLD FAMILY PROTEIN"/>
    <property type="match status" value="1"/>
</dbReference>
<dbReference type="Proteomes" id="UP000523007">
    <property type="component" value="Unassembled WGS sequence"/>
</dbReference>
<accession>A0A7W7RGN5</accession>
<comment type="caution">
    <text evidence="2">The sequence shown here is derived from an EMBL/GenBank/DDBJ whole genome shotgun (WGS) entry which is preliminary data.</text>
</comment>
<evidence type="ECO:0000313" key="3">
    <source>
        <dbReference type="Proteomes" id="UP000523007"/>
    </source>
</evidence>
<dbReference type="Gene3D" id="3.40.50.1820">
    <property type="entry name" value="alpha/beta hydrolase"/>
    <property type="match status" value="1"/>
</dbReference>
<dbReference type="PRINTS" id="PR00111">
    <property type="entry name" value="ABHYDROLASE"/>
</dbReference>
<dbReference type="InterPro" id="IPR000073">
    <property type="entry name" value="AB_hydrolase_1"/>
</dbReference>
<protein>
    <submittedName>
        <fullName evidence="2">Pimeloyl-ACP methyl ester carboxylesterase</fullName>
    </submittedName>
</protein>
<dbReference type="PANTHER" id="PTHR43433:SF1">
    <property type="entry name" value="BLL5160 PROTEIN"/>
    <property type="match status" value="1"/>
</dbReference>
<dbReference type="InterPro" id="IPR029058">
    <property type="entry name" value="AB_hydrolase_fold"/>
</dbReference>
<sequence>MTTPRPTPTKLNVDSTDGVTLHTEIHGHDDAPTVVLSHAWACSTALWEPVVDALGPHYRVVLYDQRGHGRSTAPARTGYSTTALADDLSAVLDATVPAGGKAVLGGHSMGGMTVMAAARRPQVRDRVAAALLASTGSANLTATSRVLPTPARLRRLTATGHRLLLTAPLPLGPNTPITRAGLKYVAMAPDTAPETVHRCARLVHACPTTTRARWGNVLATLDIDSDAAALELPTVLAHGTSDRLTPIAHTHHMANVLPRCEQIIELPGMGHMTPLEAPDHLAAAITELVATHLGTDHANSTTEA</sequence>